<dbReference type="OrthoDB" id="5832630at2759"/>
<organism evidence="3">
    <name type="scientific">Anisakis simplex</name>
    <name type="common">Herring worm</name>
    <dbReference type="NCBI Taxonomy" id="6269"/>
    <lineage>
        <taxon>Eukaryota</taxon>
        <taxon>Metazoa</taxon>
        <taxon>Ecdysozoa</taxon>
        <taxon>Nematoda</taxon>
        <taxon>Chromadorea</taxon>
        <taxon>Rhabditida</taxon>
        <taxon>Spirurina</taxon>
        <taxon>Ascaridomorpha</taxon>
        <taxon>Ascaridoidea</taxon>
        <taxon>Anisakidae</taxon>
        <taxon>Anisakis</taxon>
        <taxon>Anisakis simplex complex</taxon>
    </lineage>
</organism>
<evidence type="ECO:0000313" key="3">
    <source>
        <dbReference type="WBParaSite" id="ASIM_0000565801-mRNA-1"/>
    </source>
</evidence>
<reference evidence="3" key="1">
    <citation type="submission" date="2017-02" db="UniProtKB">
        <authorList>
            <consortium name="WormBaseParasite"/>
        </authorList>
    </citation>
    <scope>IDENTIFICATION</scope>
</reference>
<evidence type="ECO:0000313" key="2">
    <source>
        <dbReference type="Proteomes" id="UP000267096"/>
    </source>
</evidence>
<dbReference type="EMBL" id="UYRR01010681">
    <property type="protein sequence ID" value="VDK25565.1"/>
    <property type="molecule type" value="Genomic_DNA"/>
</dbReference>
<name>A0A0M3JDH1_ANISI</name>
<proteinExistence type="predicted"/>
<evidence type="ECO:0000313" key="1">
    <source>
        <dbReference type="EMBL" id="VDK25565.1"/>
    </source>
</evidence>
<dbReference type="WBParaSite" id="ASIM_0000565801-mRNA-1">
    <property type="protein sequence ID" value="ASIM_0000565801-mRNA-1"/>
    <property type="gene ID" value="ASIM_0000565801"/>
</dbReference>
<gene>
    <name evidence="1" type="ORF">ASIM_LOCUS5455</name>
</gene>
<accession>A0A0M3JDH1</accession>
<keyword evidence="2" id="KW-1185">Reference proteome</keyword>
<sequence length="142" mass="15607">MCFDAQSSCKSDSEIYSGMKWAVNGQSVLLRCCSIKVPSKIYVGTDLVALGSYYVGGLVDKRDLFGQNGPEFDFISNIRTEQGGVRVWVYRVMCAAAVQQHGANSLDTAQIQESNDDQVESTAVQQDEVSKTTLIIKINKIK</sequence>
<dbReference type="AlphaFoldDB" id="A0A0M3JDH1"/>
<protein>
    <submittedName>
        <fullName evidence="3">TFIIIC_sub6 domain-containing protein</fullName>
    </submittedName>
</protein>
<reference evidence="1 2" key="2">
    <citation type="submission" date="2018-11" db="EMBL/GenBank/DDBJ databases">
        <authorList>
            <consortium name="Pathogen Informatics"/>
        </authorList>
    </citation>
    <scope>NUCLEOTIDE SEQUENCE [LARGE SCALE GENOMIC DNA]</scope>
</reference>
<dbReference type="Proteomes" id="UP000267096">
    <property type="component" value="Unassembled WGS sequence"/>
</dbReference>